<dbReference type="GeneID" id="111121586"/>
<accession>A0A8B8CS39</accession>
<keyword evidence="3" id="KW-1185">Reference proteome</keyword>
<reference evidence="4 5" key="1">
    <citation type="submission" date="2025-04" db="UniProtKB">
        <authorList>
            <consortium name="RefSeq"/>
        </authorList>
    </citation>
    <scope>IDENTIFICATION</scope>
    <source>
        <tissue evidence="4 5">Whole sample</tissue>
    </source>
</reference>
<dbReference type="KEGG" id="cvn:111121586"/>
<dbReference type="AlphaFoldDB" id="A0A8B8CS39"/>
<keyword evidence="2" id="KW-0812">Transmembrane</keyword>
<dbReference type="OrthoDB" id="6136786at2759"/>
<dbReference type="Proteomes" id="UP000694844">
    <property type="component" value="Chromosome 2"/>
</dbReference>
<evidence type="ECO:0000313" key="3">
    <source>
        <dbReference type="Proteomes" id="UP000694844"/>
    </source>
</evidence>
<evidence type="ECO:0000256" key="1">
    <source>
        <dbReference type="SAM" id="MobiDB-lite"/>
    </source>
</evidence>
<feature type="region of interest" description="Disordered" evidence="1">
    <location>
        <begin position="141"/>
        <end position="220"/>
    </location>
</feature>
<feature type="transmembrane region" description="Helical" evidence="2">
    <location>
        <begin position="34"/>
        <end position="56"/>
    </location>
</feature>
<name>A0A8B8CS39_CRAVI</name>
<feature type="compositionally biased region" description="Basic and acidic residues" evidence="1">
    <location>
        <begin position="146"/>
        <end position="159"/>
    </location>
</feature>
<organism evidence="3 4">
    <name type="scientific">Crassostrea virginica</name>
    <name type="common">Eastern oyster</name>
    <dbReference type="NCBI Taxonomy" id="6565"/>
    <lineage>
        <taxon>Eukaryota</taxon>
        <taxon>Metazoa</taxon>
        <taxon>Spiralia</taxon>
        <taxon>Lophotrochozoa</taxon>
        <taxon>Mollusca</taxon>
        <taxon>Bivalvia</taxon>
        <taxon>Autobranchia</taxon>
        <taxon>Pteriomorphia</taxon>
        <taxon>Ostreida</taxon>
        <taxon>Ostreoidea</taxon>
        <taxon>Ostreidae</taxon>
        <taxon>Crassostrea</taxon>
    </lineage>
</organism>
<evidence type="ECO:0000313" key="5">
    <source>
        <dbReference type="RefSeq" id="XP_022318635.1"/>
    </source>
</evidence>
<proteinExistence type="predicted"/>
<evidence type="ECO:0000313" key="4">
    <source>
        <dbReference type="RefSeq" id="XP_022318633.1"/>
    </source>
</evidence>
<sequence>MRPAVYASVVRNRHKSRADRAHRMQTQGFSMRRLLAMVFVGALMLAPGLTLTVLGLDDTKDDNEKVAQAERILYKVLGPISCAVGGFILVAAIFYYCCYGLAEQSGRQRHTSSIYVVNVRSGNSPVSKSNTSHHGLTAYSSVNSERAQENKDGSHDTSGKSRRHSSHSSLHRHHHHQQPPQQAEEKGAAIAQDKAQRLPDTVEINMGTAEEEASLSRWEQ</sequence>
<protein>
    <submittedName>
        <fullName evidence="4 5">Uncharacterized protein LOC111121586 isoform X1</fullName>
    </submittedName>
</protein>
<gene>
    <name evidence="4 5" type="primary">LOC111121586</name>
</gene>
<dbReference type="RefSeq" id="XP_022318633.1">
    <property type="nucleotide sequence ID" value="XM_022462925.1"/>
</dbReference>
<keyword evidence="2" id="KW-1133">Transmembrane helix</keyword>
<feature type="compositionally biased region" description="Basic residues" evidence="1">
    <location>
        <begin position="160"/>
        <end position="177"/>
    </location>
</feature>
<dbReference type="RefSeq" id="XP_022318635.1">
    <property type="nucleotide sequence ID" value="XM_022462927.1"/>
</dbReference>
<keyword evidence="2" id="KW-0472">Membrane</keyword>
<evidence type="ECO:0000256" key="2">
    <source>
        <dbReference type="SAM" id="Phobius"/>
    </source>
</evidence>
<feature type="transmembrane region" description="Helical" evidence="2">
    <location>
        <begin position="76"/>
        <end position="102"/>
    </location>
</feature>